<feature type="transmembrane region" description="Helical" evidence="1">
    <location>
        <begin position="156"/>
        <end position="175"/>
    </location>
</feature>
<dbReference type="Proteomes" id="UP001499863">
    <property type="component" value="Unassembled WGS sequence"/>
</dbReference>
<dbReference type="CDD" id="cd01610">
    <property type="entry name" value="PAP2_like"/>
    <property type="match status" value="1"/>
</dbReference>
<evidence type="ECO:0000256" key="1">
    <source>
        <dbReference type="SAM" id="Phobius"/>
    </source>
</evidence>
<keyword evidence="4" id="KW-1185">Reference proteome</keyword>
<feature type="transmembrane region" description="Helical" evidence="1">
    <location>
        <begin position="128"/>
        <end position="150"/>
    </location>
</feature>
<gene>
    <name evidence="3" type="ORF">GCM10009639_60880</name>
</gene>
<evidence type="ECO:0000313" key="3">
    <source>
        <dbReference type="EMBL" id="GAA1410134.1"/>
    </source>
</evidence>
<organism evidence="3 4">
    <name type="scientific">Kitasatospora putterlickiae</name>
    <dbReference type="NCBI Taxonomy" id="221725"/>
    <lineage>
        <taxon>Bacteria</taxon>
        <taxon>Bacillati</taxon>
        <taxon>Actinomycetota</taxon>
        <taxon>Actinomycetes</taxon>
        <taxon>Kitasatosporales</taxon>
        <taxon>Streptomycetaceae</taxon>
        <taxon>Kitasatospora</taxon>
    </lineage>
</organism>
<proteinExistence type="predicted"/>
<protein>
    <recommendedName>
        <fullName evidence="2">Phosphatidic acid phosphatase type 2/haloperoxidase domain-containing protein</fullName>
    </recommendedName>
</protein>
<feature type="transmembrane region" description="Helical" evidence="1">
    <location>
        <begin position="58"/>
        <end position="78"/>
    </location>
</feature>
<dbReference type="InterPro" id="IPR000326">
    <property type="entry name" value="PAP2/HPO"/>
</dbReference>
<feature type="transmembrane region" description="Helical" evidence="1">
    <location>
        <begin position="84"/>
        <end position="107"/>
    </location>
</feature>
<comment type="caution">
    <text evidence="3">The sequence shown here is derived from an EMBL/GenBank/DDBJ whole genome shotgun (WGS) entry which is preliminary data.</text>
</comment>
<feature type="domain" description="Phosphatidic acid phosphatase type 2/haloperoxidase" evidence="2">
    <location>
        <begin position="112"/>
        <end position="174"/>
    </location>
</feature>
<dbReference type="Gene3D" id="1.20.144.10">
    <property type="entry name" value="Phosphatidic acid phosphatase type 2/haloperoxidase"/>
    <property type="match status" value="1"/>
</dbReference>
<dbReference type="EMBL" id="BAAAKJ010000381">
    <property type="protein sequence ID" value="GAA1410134.1"/>
    <property type="molecule type" value="Genomic_DNA"/>
</dbReference>
<feature type="transmembrane region" description="Helical" evidence="1">
    <location>
        <begin position="22"/>
        <end position="46"/>
    </location>
</feature>
<dbReference type="Pfam" id="PF01569">
    <property type="entry name" value="PAP2"/>
    <property type="match status" value="1"/>
</dbReference>
<evidence type="ECO:0000313" key="4">
    <source>
        <dbReference type="Proteomes" id="UP001499863"/>
    </source>
</evidence>
<reference evidence="3 4" key="1">
    <citation type="journal article" date="2019" name="Int. J. Syst. Evol. Microbiol.">
        <title>The Global Catalogue of Microorganisms (GCM) 10K type strain sequencing project: providing services to taxonomists for standard genome sequencing and annotation.</title>
        <authorList>
            <consortium name="The Broad Institute Genomics Platform"/>
            <consortium name="The Broad Institute Genome Sequencing Center for Infectious Disease"/>
            <person name="Wu L."/>
            <person name="Ma J."/>
        </authorList>
    </citation>
    <scope>NUCLEOTIDE SEQUENCE [LARGE SCALE GENOMIC DNA]</scope>
    <source>
        <strain evidence="3 4">JCM 12393</strain>
    </source>
</reference>
<name>A0ABN1YH32_9ACTN</name>
<keyword evidence="1" id="KW-0472">Membrane</keyword>
<keyword evidence="1" id="KW-0812">Transmembrane</keyword>
<keyword evidence="1" id="KW-1133">Transmembrane helix</keyword>
<sequence length="176" mass="17542">MIALLLVVGAHAGDGWSGVGWGLLAALFCGVVPLGVIALGVRRGALTGKHIRVRRQRVLPMGVSLLSVVTGVALLHLLPAPAEVGALVVAMPAGLVAAPAVTVWWQISLHNAVAGGTAMILPPAPGPASPALVVAAASLPVAAGWSRLVLRAHTPAQVVAGTALGGVCALVFTVLR</sequence>
<accession>A0ABN1YH32</accession>
<evidence type="ECO:0000259" key="2">
    <source>
        <dbReference type="Pfam" id="PF01569"/>
    </source>
</evidence>